<evidence type="ECO:0000313" key="1">
    <source>
        <dbReference type="EMBL" id="CAL0312312.1"/>
    </source>
</evidence>
<organism evidence="1 2">
    <name type="scientific">Lupinus luteus</name>
    <name type="common">European yellow lupine</name>
    <dbReference type="NCBI Taxonomy" id="3873"/>
    <lineage>
        <taxon>Eukaryota</taxon>
        <taxon>Viridiplantae</taxon>
        <taxon>Streptophyta</taxon>
        <taxon>Embryophyta</taxon>
        <taxon>Tracheophyta</taxon>
        <taxon>Spermatophyta</taxon>
        <taxon>Magnoliopsida</taxon>
        <taxon>eudicotyledons</taxon>
        <taxon>Gunneridae</taxon>
        <taxon>Pentapetalae</taxon>
        <taxon>rosids</taxon>
        <taxon>fabids</taxon>
        <taxon>Fabales</taxon>
        <taxon>Fabaceae</taxon>
        <taxon>Papilionoideae</taxon>
        <taxon>50 kb inversion clade</taxon>
        <taxon>genistoids sensu lato</taxon>
        <taxon>core genistoids</taxon>
        <taxon>Genisteae</taxon>
        <taxon>Lupinus</taxon>
    </lineage>
</organism>
<keyword evidence="2" id="KW-1185">Reference proteome</keyword>
<reference evidence="1 2" key="1">
    <citation type="submission" date="2024-03" db="EMBL/GenBank/DDBJ databases">
        <authorList>
            <person name="Martinez-Hernandez J."/>
        </authorList>
    </citation>
    <scope>NUCLEOTIDE SEQUENCE [LARGE SCALE GENOMIC DNA]</scope>
</reference>
<proteinExistence type="predicted"/>
<comment type="caution">
    <text evidence="1">The sequence shown here is derived from an EMBL/GenBank/DDBJ whole genome shotgun (WGS) entry which is preliminary data.</text>
</comment>
<protein>
    <submittedName>
        <fullName evidence="1">Uncharacterized protein</fullName>
    </submittedName>
</protein>
<evidence type="ECO:0000313" key="2">
    <source>
        <dbReference type="Proteomes" id="UP001497480"/>
    </source>
</evidence>
<gene>
    <name evidence="1" type="ORF">LLUT_LOCUS13372</name>
</gene>
<dbReference type="EMBL" id="CAXHTB010000009">
    <property type="protein sequence ID" value="CAL0312312.1"/>
    <property type="molecule type" value="Genomic_DNA"/>
</dbReference>
<accession>A0AAV1WU85</accession>
<dbReference type="AlphaFoldDB" id="A0AAV1WU85"/>
<dbReference type="Proteomes" id="UP001497480">
    <property type="component" value="Unassembled WGS sequence"/>
</dbReference>
<sequence>MYCVIIFINNNDNNRLYVMTVTSSKNFDGGGTTNSGEILNGSGGYDDRTCLTRWLHDVSKQTRPFQTDIYGLKSVARLCRDNNVVAETLKIAI</sequence>
<name>A0AAV1WU85_LUPLU</name>